<feature type="domain" description="Glycosyltransferase 2-like" evidence="2">
    <location>
        <begin position="95"/>
        <end position="221"/>
    </location>
</feature>
<dbReference type="PANTHER" id="PTHR43685">
    <property type="entry name" value="GLYCOSYLTRANSFERASE"/>
    <property type="match status" value="1"/>
</dbReference>
<feature type="compositionally biased region" description="Basic and acidic residues" evidence="1">
    <location>
        <begin position="12"/>
        <end position="24"/>
    </location>
</feature>
<organism evidence="3 4">
    <name type="scientific">Gemmata massiliana</name>
    <dbReference type="NCBI Taxonomy" id="1210884"/>
    <lineage>
        <taxon>Bacteria</taxon>
        <taxon>Pseudomonadati</taxon>
        <taxon>Planctomycetota</taxon>
        <taxon>Planctomycetia</taxon>
        <taxon>Gemmatales</taxon>
        <taxon>Gemmataceae</taxon>
        <taxon>Gemmata</taxon>
    </lineage>
</organism>
<dbReference type="CDD" id="cd00761">
    <property type="entry name" value="Glyco_tranf_GTA_type"/>
    <property type="match status" value="1"/>
</dbReference>
<dbReference type="AlphaFoldDB" id="A0A6P2DG80"/>
<reference evidence="3 4" key="1">
    <citation type="submission" date="2019-05" db="EMBL/GenBank/DDBJ databases">
        <authorList>
            <consortium name="Science for Life Laboratories"/>
        </authorList>
    </citation>
    <scope>NUCLEOTIDE SEQUENCE [LARGE SCALE GENOMIC DNA]</scope>
    <source>
        <strain evidence="3">Soil9</strain>
    </source>
</reference>
<dbReference type="PANTHER" id="PTHR43685:SF2">
    <property type="entry name" value="GLYCOSYLTRANSFERASE 2-LIKE DOMAIN-CONTAINING PROTEIN"/>
    <property type="match status" value="1"/>
</dbReference>
<dbReference type="Proteomes" id="UP000464178">
    <property type="component" value="Chromosome"/>
</dbReference>
<gene>
    <name evidence="3" type="ORF">SOIL9_02150</name>
</gene>
<evidence type="ECO:0000313" key="3">
    <source>
        <dbReference type="EMBL" id="VTR98617.1"/>
    </source>
</evidence>
<dbReference type="Pfam" id="PF00535">
    <property type="entry name" value="Glycos_transf_2"/>
    <property type="match status" value="1"/>
</dbReference>
<dbReference type="Gene3D" id="3.90.550.10">
    <property type="entry name" value="Spore Coat Polysaccharide Biosynthesis Protein SpsA, Chain A"/>
    <property type="match status" value="1"/>
</dbReference>
<dbReference type="InterPro" id="IPR029044">
    <property type="entry name" value="Nucleotide-diphossugar_trans"/>
</dbReference>
<dbReference type="InterPro" id="IPR050834">
    <property type="entry name" value="Glycosyltransf_2"/>
</dbReference>
<keyword evidence="4" id="KW-1185">Reference proteome</keyword>
<evidence type="ECO:0000313" key="4">
    <source>
        <dbReference type="Proteomes" id="UP000464178"/>
    </source>
</evidence>
<accession>A0A6P2DG80</accession>
<evidence type="ECO:0000259" key="2">
    <source>
        <dbReference type="Pfam" id="PF00535"/>
    </source>
</evidence>
<name>A0A6P2DG80_9BACT</name>
<protein>
    <recommendedName>
        <fullName evidence="2">Glycosyltransferase 2-like domain-containing protein</fullName>
    </recommendedName>
</protein>
<dbReference type="SUPFAM" id="SSF53448">
    <property type="entry name" value="Nucleotide-diphospho-sugar transferases"/>
    <property type="match status" value="1"/>
</dbReference>
<dbReference type="EMBL" id="LR593886">
    <property type="protein sequence ID" value="VTR98617.1"/>
    <property type="molecule type" value="Genomic_DNA"/>
</dbReference>
<dbReference type="RefSeq" id="WP_261361003.1">
    <property type="nucleotide sequence ID" value="NZ_LR593886.1"/>
</dbReference>
<proteinExistence type="predicted"/>
<feature type="region of interest" description="Disordered" evidence="1">
    <location>
        <begin position="1"/>
        <end position="88"/>
    </location>
</feature>
<dbReference type="KEGG" id="gms:SOIL9_02150"/>
<evidence type="ECO:0000256" key="1">
    <source>
        <dbReference type="SAM" id="MobiDB-lite"/>
    </source>
</evidence>
<dbReference type="GO" id="GO:0016740">
    <property type="term" value="F:transferase activity"/>
    <property type="evidence" value="ECO:0007669"/>
    <property type="project" value="UniProtKB-KW"/>
</dbReference>
<keyword evidence="3" id="KW-0808">Transferase</keyword>
<sequence>MSEEPNPLTPFPKKEGGTEPKSEELELASVLSPSPFRGGVGEGLQPQSPPPSPLPEGKGEQERSLGAGSISEGSRACSPFPSGRGDGGVGSPTVSIVMAAKNYARFLPEAVDSALAQTFADWELLVIDDGSSDDTPGVVRPYLADRRVRYFRSDTLGQPRAKNLGIALSRGRFVAFLDADDAWEPTKLEKQLAVFRAKPEVGVVFSKRSLMDEESRALPASATGAFLRGFVLPHMFTQNFVCFSSVVVKREVFAHVGRFDPQWDLSIDYDLWLRVGTFHQFDFVDEELVRYRTGHGNLSKRLRDRVDTAMSIMHRAESRYGVAEHVPAPVIADGYASTCQTLSYVMRPSDPVESLRWSARALKWPARRVITLKGLVAGVLAAVRKRRSPGSPENATANI</sequence>
<dbReference type="InterPro" id="IPR001173">
    <property type="entry name" value="Glyco_trans_2-like"/>
</dbReference>